<evidence type="ECO:0000259" key="8">
    <source>
        <dbReference type="SMART" id="SM00968"/>
    </source>
</evidence>
<dbReference type="InterPro" id="IPR003395">
    <property type="entry name" value="RecF/RecN/SMC_N"/>
</dbReference>
<evidence type="ECO:0000313" key="9">
    <source>
        <dbReference type="EMBL" id="RNM29798.1"/>
    </source>
</evidence>
<dbReference type="GO" id="GO:0005694">
    <property type="term" value="C:chromosome"/>
    <property type="evidence" value="ECO:0007669"/>
    <property type="project" value="InterPro"/>
</dbReference>
<proteinExistence type="inferred from homology"/>
<evidence type="ECO:0000256" key="6">
    <source>
        <dbReference type="ARBA" id="ARBA00023125"/>
    </source>
</evidence>
<dbReference type="InterPro" id="IPR027417">
    <property type="entry name" value="P-loop_NTPase"/>
</dbReference>
<evidence type="ECO:0000256" key="4">
    <source>
        <dbReference type="ARBA" id="ARBA00022840"/>
    </source>
</evidence>
<keyword evidence="3 7" id="KW-0547">Nucleotide-binding</keyword>
<dbReference type="HAMAP" id="MF_01894">
    <property type="entry name" value="Smc_prok"/>
    <property type="match status" value="1"/>
</dbReference>
<evidence type="ECO:0000313" key="10">
    <source>
        <dbReference type="Proteomes" id="UP000276568"/>
    </source>
</evidence>
<dbReference type="GO" id="GO:0007059">
    <property type="term" value="P:chromosome segregation"/>
    <property type="evidence" value="ECO:0007669"/>
    <property type="project" value="UniProtKB-UniRule"/>
</dbReference>
<name>A0A3N0HYP1_9FIRM</name>
<protein>
    <recommendedName>
        <fullName evidence="7">Chromosome partition protein Smc</fullName>
    </recommendedName>
</protein>
<dbReference type="InterPro" id="IPR010935">
    <property type="entry name" value="SMC_hinge"/>
</dbReference>
<comment type="similarity">
    <text evidence="7">Belongs to the SMC family.</text>
</comment>
<dbReference type="Pfam" id="PF02463">
    <property type="entry name" value="SMC_N"/>
    <property type="match status" value="1"/>
</dbReference>
<accession>A0A3N0HYP1</accession>
<evidence type="ECO:0000256" key="5">
    <source>
        <dbReference type="ARBA" id="ARBA00023054"/>
    </source>
</evidence>
<feature type="domain" description="SMC hinge" evidence="8">
    <location>
        <begin position="417"/>
        <end position="536"/>
    </location>
</feature>
<dbReference type="Gene3D" id="1.20.1060.20">
    <property type="match status" value="1"/>
</dbReference>
<dbReference type="Gene3D" id="3.30.70.1620">
    <property type="match status" value="1"/>
</dbReference>
<reference evidence="9 10" key="1">
    <citation type="submission" date="2018-11" db="EMBL/GenBank/DDBJ databases">
        <title>Clostridium sp. nov., a member of the family Erysipelotrichaceae isolated from pig faeces.</title>
        <authorList>
            <person name="Chang Y.-H."/>
        </authorList>
    </citation>
    <scope>NUCLEOTIDE SEQUENCE [LARGE SCALE GENOMIC DNA]</scope>
    <source>
        <strain evidence="9 10">YH-panp20</strain>
    </source>
</reference>
<dbReference type="RefSeq" id="WP_128520862.1">
    <property type="nucleotide sequence ID" value="NZ_RJQC01000003.1"/>
</dbReference>
<dbReference type="PANTHER" id="PTHR43977">
    <property type="entry name" value="STRUCTURAL MAINTENANCE OF CHROMOSOMES PROTEIN 3"/>
    <property type="match status" value="1"/>
</dbReference>
<feature type="coiled-coil region" evidence="7">
    <location>
        <begin position="690"/>
        <end position="819"/>
    </location>
</feature>
<dbReference type="OrthoDB" id="9808768at2"/>
<feature type="coiled-coil region" evidence="7">
    <location>
        <begin position="257"/>
        <end position="367"/>
    </location>
</feature>
<dbReference type="GO" id="GO:0005737">
    <property type="term" value="C:cytoplasm"/>
    <property type="evidence" value="ECO:0007669"/>
    <property type="project" value="UniProtKB-SubCell"/>
</dbReference>
<comment type="subcellular location">
    <subcellularLocation>
        <location evidence="1 7">Cytoplasm</location>
    </subcellularLocation>
</comment>
<dbReference type="Pfam" id="PF06470">
    <property type="entry name" value="SMC_hinge"/>
    <property type="match status" value="1"/>
</dbReference>
<dbReference type="FunFam" id="3.40.50.300:FF:000901">
    <property type="entry name" value="Chromosome partition protein Smc"/>
    <property type="match status" value="1"/>
</dbReference>
<dbReference type="GO" id="GO:0007062">
    <property type="term" value="P:sister chromatid cohesion"/>
    <property type="evidence" value="ECO:0007669"/>
    <property type="project" value="InterPro"/>
</dbReference>
<feature type="binding site" evidence="7">
    <location>
        <begin position="32"/>
        <end position="39"/>
    </location>
    <ligand>
        <name>ATP</name>
        <dbReference type="ChEBI" id="CHEBI:30616"/>
    </ligand>
</feature>
<dbReference type="GO" id="GO:0016887">
    <property type="term" value="F:ATP hydrolysis activity"/>
    <property type="evidence" value="ECO:0007669"/>
    <property type="project" value="InterPro"/>
</dbReference>
<dbReference type="SUPFAM" id="SSF75553">
    <property type="entry name" value="Smc hinge domain"/>
    <property type="match status" value="1"/>
</dbReference>
<dbReference type="EMBL" id="RJQC01000003">
    <property type="protein sequence ID" value="RNM29798.1"/>
    <property type="molecule type" value="Genomic_DNA"/>
</dbReference>
<dbReference type="GO" id="GO:0005524">
    <property type="term" value="F:ATP binding"/>
    <property type="evidence" value="ECO:0007669"/>
    <property type="project" value="UniProtKB-UniRule"/>
</dbReference>
<evidence type="ECO:0000256" key="3">
    <source>
        <dbReference type="ARBA" id="ARBA00022741"/>
    </source>
</evidence>
<sequence>MFLKRIELQGFKSFADKTVIQFDHDITGIVGPNGCGKSNINDAIRWVLGEQSIKSLRSGSSMSDIIFSGSKYRKPVNLAKVSLVFDNTQHIFDSDFDEIEITRQLERANNEASYFINKTPCRLKDINDLVMDTGLGRDSLSIITQGNISAFADAKPEDRRSLFEEAAGVAKYKKRKQVSLRKLEKTKDNLDRVQDIMDEIEHQLVPLKRQADKAQKYLSYRDSLSKIEINVLVHEIGSYHEQLQELKTQIDMKRSDLISYDTQLTNLDTEIEAARKQMYQLDATIHTLQGEYTQAMNQSVQLEKRKIELDEKRKYALSQADQEERKHQLEQILAEARYEYEDRKSRLEAMQTQYDLLLKKQEQTRQDLYRCTSQREQANRMYQQLDNRQQIVSNMLAQPYQHQAGVRAIVAAKSSLSGIEGVISELLVAKDQMGQAIQAALGGTQYQIVTDNEVSARAAIGFLKRNRSGRATFLPMTVCRPRPLNQQQQFIATSCEGFIDFANGCVQCDPRYEMVRDSLLGHVIVMDTLEHANECAKRLNHRVKIVTLDGEIVHPGGSMTGGRGKNQSSPVTLKQEMTTITKKLTEAKANLDALIQKENKYKQADDDYTNSIVDLKVSIGKLENVYEVKKQKYASLKDEYGQLGDLEENATSGLEDELVIEMSKMHAHIDSLTEQMQAQRQRRYQIGQQVEEKENDVRKIRRLMNALQSEIHQLDVDQTKKQTQMDNDLMRLNTDYQMTYEYAKSQYEDLSMDIEQAKDEVVCLRQKIKSLGNVNLDAPQEYAELSERFTFMSKQKEDLENASQQILDAIAEMDQTVIEKFTDMFHKINNELDDVFKALFGGGHAKLTMVDPDDVLHTGIDIDVQPPGKMVKNIQTFSGGEKALIAISVLFSILRARTMPLCIFDEVEAALDQANVERFAKYLDRFRGQSQFIVVTHRPGTMEQCDTLYGVTMQKDGVSQLLKVELRDAVHIVEKEEEENGNLSINQR</sequence>
<evidence type="ECO:0000256" key="7">
    <source>
        <dbReference type="HAMAP-Rule" id="MF_01894"/>
    </source>
</evidence>
<keyword evidence="10" id="KW-1185">Reference proteome</keyword>
<dbReference type="InterPro" id="IPR024704">
    <property type="entry name" value="SMC"/>
</dbReference>
<feature type="coiled-coil region" evidence="7">
    <location>
        <begin position="169"/>
        <end position="203"/>
    </location>
</feature>
<feature type="coiled-coil region" evidence="7">
    <location>
        <begin position="577"/>
        <end position="639"/>
    </location>
</feature>
<dbReference type="AlphaFoldDB" id="A0A3N0HYP1"/>
<dbReference type="Proteomes" id="UP000276568">
    <property type="component" value="Unassembled WGS sequence"/>
</dbReference>
<dbReference type="PIRSF" id="PIRSF005719">
    <property type="entry name" value="SMC"/>
    <property type="match status" value="1"/>
</dbReference>
<comment type="subunit">
    <text evidence="7">Homodimer.</text>
</comment>
<keyword evidence="2 7" id="KW-0963">Cytoplasm</keyword>
<evidence type="ECO:0000256" key="2">
    <source>
        <dbReference type="ARBA" id="ARBA00022490"/>
    </source>
</evidence>
<comment type="caution">
    <text evidence="9">The sequence shown here is derived from an EMBL/GenBank/DDBJ whole genome shotgun (WGS) entry which is preliminary data.</text>
</comment>
<dbReference type="SUPFAM" id="SSF52540">
    <property type="entry name" value="P-loop containing nucleoside triphosphate hydrolases"/>
    <property type="match status" value="1"/>
</dbReference>
<dbReference type="SMART" id="SM00968">
    <property type="entry name" value="SMC_hinge"/>
    <property type="match status" value="1"/>
</dbReference>
<evidence type="ECO:0000256" key="1">
    <source>
        <dbReference type="ARBA" id="ARBA00004496"/>
    </source>
</evidence>
<dbReference type="Gene3D" id="3.40.50.300">
    <property type="entry name" value="P-loop containing nucleotide triphosphate hydrolases"/>
    <property type="match status" value="2"/>
</dbReference>
<dbReference type="GO" id="GO:0006260">
    <property type="term" value="P:DNA replication"/>
    <property type="evidence" value="ECO:0007669"/>
    <property type="project" value="UniProtKB-UniRule"/>
</dbReference>
<comment type="domain">
    <text evidence="7">Contains large globular domains required for ATP hydrolysis at each terminus and a third globular domain forming a flexible hinge near the middle of the molecule. These domains are separated by coiled-coil structures.</text>
</comment>
<comment type="function">
    <text evidence="7">Required for chromosome condensation and partitioning.</text>
</comment>
<keyword evidence="5 7" id="KW-0175">Coiled coil</keyword>
<dbReference type="InterPro" id="IPR011890">
    <property type="entry name" value="SMC_prok"/>
</dbReference>
<dbReference type="InterPro" id="IPR036277">
    <property type="entry name" value="SMC_hinge_sf"/>
</dbReference>
<keyword evidence="6 7" id="KW-0238">DNA-binding</keyword>
<keyword evidence="4 7" id="KW-0067">ATP-binding</keyword>
<organism evidence="9 10">
    <name type="scientific">Absicoccus porci</name>
    <dbReference type="NCBI Taxonomy" id="2486576"/>
    <lineage>
        <taxon>Bacteria</taxon>
        <taxon>Bacillati</taxon>
        <taxon>Bacillota</taxon>
        <taxon>Erysipelotrichia</taxon>
        <taxon>Erysipelotrichales</taxon>
        <taxon>Erysipelotrichaceae</taxon>
        <taxon>Absicoccus</taxon>
    </lineage>
</organism>
<gene>
    <name evidence="7" type="primary">smc</name>
    <name evidence="9" type="ORF">EDX97_09235</name>
</gene>
<dbReference type="CDD" id="cd03278">
    <property type="entry name" value="ABC_SMC_barmotin"/>
    <property type="match status" value="1"/>
</dbReference>
<dbReference type="GO" id="GO:0030261">
    <property type="term" value="P:chromosome condensation"/>
    <property type="evidence" value="ECO:0007669"/>
    <property type="project" value="InterPro"/>
</dbReference>
<dbReference type="GO" id="GO:0003677">
    <property type="term" value="F:DNA binding"/>
    <property type="evidence" value="ECO:0007669"/>
    <property type="project" value="UniProtKB-UniRule"/>
</dbReference>